<evidence type="ECO:0000256" key="1">
    <source>
        <dbReference type="ARBA" id="ARBA00023015"/>
    </source>
</evidence>
<feature type="domain" description="HTH marR-type" evidence="4">
    <location>
        <begin position="8"/>
        <end position="137"/>
    </location>
</feature>
<organism evidence="5 6">
    <name type="scientific">Paractinoplanes lichenicola</name>
    <dbReference type="NCBI Taxonomy" id="2802976"/>
    <lineage>
        <taxon>Bacteria</taxon>
        <taxon>Bacillati</taxon>
        <taxon>Actinomycetota</taxon>
        <taxon>Actinomycetes</taxon>
        <taxon>Micromonosporales</taxon>
        <taxon>Micromonosporaceae</taxon>
        <taxon>Paractinoplanes</taxon>
    </lineage>
</organism>
<evidence type="ECO:0000313" key="6">
    <source>
        <dbReference type="Proteomes" id="UP000598996"/>
    </source>
</evidence>
<reference evidence="5 6" key="1">
    <citation type="submission" date="2021-01" db="EMBL/GenBank/DDBJ databases">
        <title>Actinoplanes sp. nov. LDG1-01 isolated from lichen.</title>
        <authorList>
            <person name="Saeng-In P."/>
            <person name="Phongsopitanun W."/>
            <person name="Kanchanasin P."/>
            <person name="Yuki M."/>
            <person name="Kudo T."/>
            <person name="Ohkuma M."/>
            <person name="Tanasupawat S."/>
        </authorList>
    </citation>
    <scope>NUCLEOTIDE SEQUENCE [LARGE SCALE GENOMIC DNA]</scope>
    <source>
        <strain evidence="5 6">LDG1-01</strain>
    </source>
</reference>
<dbReference type="InterPro" id="IPR039422">
    <property type="entry name" value="MarR/SlyA-like"/>
</dbReference>
<dbReference type="PROSITE" id="PS01117">
    <property type="entry name" value="HTH_MARR_1"/>
    <property type="match status" value="1"/>
</dbReference>
<dbReference type="Gene3D" id="1.10.10.10">
    <property type="entry name" value="Winged helix-like DNA-binding domain superfamily/Winged helix DNA-binding domain"/>
    <property type="match status" value="1"/>
</dbReference>
<name>A0ABS1VLM2_9ACTN</name>
<dbReference type="SUPFAM" id="SSF46785">
    <property type="entry name" value="Winged helix' DNA-binding domain"/>
    <property type="match status" value="1"/>
</dbReference>
<dbReference type="InterPro" id="IPR023187">
    <property type="entry name" value="Tscrpt_reg_MarR-type_CS"/>
</dbReference>
<protein>
    <submittedName>
        <fullName evidence="5">Winged helix DNA-binding protein</fullName>
    </submittedName>
</protein>
<evidence type="ECO:0000256" key="3">
    <source>
        <dbReference type="ARBA" id="ARBA00023163"/>
    </source>
</evidence>
<sequence length="143" mass="15789">MAAEDPLITELTDLAFHVSGRLQQGFNAIAAELDLTPVQAVALVNLRDPAPMRDLAGVLHCDASNVTGIVDGLERRGLVTREPAPTDRRVKHLILTDEGHRRRNHLMTEANTRAEALFNLPPADRRHLRDLLATIVNADQQHS</sequence>
<keyword evidence="6" id="KW-1185">Reference proteome</keyword>
<keyword evidence="1" id="KW-0805">Transcription regulation</keyword>
<dbReference type="RefSeq" id="WP_202992053.1">
    <property type="nucleotide sequence ID" value="NZ_JAENHO010000004.1"/>
</dbReference>
<gene>
    <name evidence="5" type="ORF">JKJ07_14665</name>
</gene>
<dbReference type="PANTHER" id="PTHR33164">
    <property type="entry name" value="TRANSCRIPTIONAL REGULATOR, MARR FAMILY"/>
    <property type="match status" value="1"/>
</dbReference>
<dbReference type="InterPro" id="IPR000835">
    <property type="entry name" value="HTH_MarR-typ"/>
</dbReference>
<dbReference type="SMART" id="SM00347">
    <property type="entry name" value="HTH_MARR"/>
    <property type="match status" value="1"/>
</dbReference>
<dbReference type="InterPro" id="IPR036388">
    <property type="entry name" value="WH-like_DNA-bd_sf"/>
</dbReference>
<evidence type="ECO:0000313" key="5">
    <source>
        <dbReference type="EMBL" id="MBL7255545.1"/>
    </source>
</evidence>
<dbReference type="PRINTS" id="PR00598">
    <property type="entry name" value="HTHMARR"/>
</dbReference>
<dbReference type="Proteomes" id="UP000598996">
    <property type="component" value="Unassembled WGS sequence"/>
</dbReference>
<accession>A0ABS1VLM2</accession>
<dbReference type="EMBL" id="JAENHO010000004">
    <property type="protein sequence ID" value="MBL7255545.1"/>
    <property type="molecule type" value="Genomic_DNA"/>
</dbReference>
<dbReference type="PROSITE" id="PS50995">
    <property type="entry name" value="HTH_MARR_2"/>
    <property type="match status" value="1"/>
</dbReference>
<dbReference type="PANTHER" id="PTHR33164:SF99">
    <property type="entry name" value="MARR FAMILY REGULATORY PROTEIN"/>
    <property type="match status" value="1"/>
</dbReference>
<comment type="caution">
    <text evidence="5">The sequence shown here is derived from an EMBL/GenBank/DDBJ whole genome shotgun (WGS) entry which is preliminary data.</text>
</comment>
<proteinExistence type="predicted"/>
<dbReference type="Pfam" id="PF01047">
    <property type="entry name" value="MarR"/>
    <property type="match status" value="1"/>
</dbReference>
<dbReference type="GO" id="GO:0003677">
    <property type="term" value="F:DNA binding"/>
    <property type="evidence" value="ECO:0007669"/>
    <property type="project" value="UniProtKB-KW"/>
</dbReference>
<keyword evidence="2 5" id="KW-0238">DNA-binding</keyword>
<keyword evidence="3" id="KW-0804">Transcription</keyword>
<dbReference type="InterPro" id="IPR036390">
    <property type="entry name" value="WH_DNA-bd_sf"/>
</dbReference>
<evidence type="ECO:0000256" key="2">
    <source>
        <dbReference type="ARBA" id="ARBA00023125"/>
    </source>
</evidence>
<evidence type="ECO:0000259" key="4">
    <source>
        <dbReference type="PROSITE" id="PS50995"/>
    </source>
</evidence>